<keyword evidence="3" id="KW-1185">Reference proteome</keyword>
<feature type="region of interest" description="Disordered" evidence="1">
    <location>
        <begin position="1"/>
        <end position="61"/>
    </location>
</feature>
<feature type="compositionally biased region" description="Polar residues" evidence="1">
    <location>
        <begin position="39"/>
        <end position="50"/>
    </location>
</feature>
<comment type="caution">
    <text evidence="2">The sequence shown here is derived from an EMBL/GenBank/DDBJ whole genome shotgun (WGS) entry which is preliminary data.</text>
</comment>
<dbReference type="AlphaFoldDB" id="A0A5B7GKN9"/>
<gene>
    <name evidence="2" type="ORF">E2C01_051805</name>
</gene>
<sequence>MSSVRKHLSQTCLKRESFSATLPARPPARPLAHPPSRPQPATWNSTAIPTSSPPRPRKVEYKKVSCVAVKGKPP</sequence>
<evidence type="ECO:0000313" key="2">
    <source>
        <dbReference type="EMBL" id="MPC57817.1"/>
    </source>
</evidence>
<evidence type="ECO:0000256" key="1">
    <source>
        <dbReference type="SAM" id="MobiDB-lite"/>
    </source>
</evidence>
<feature type="compositionally biased region" description="Pro residues" evidence="1">
    <location>
        <begin position="24"/>
        <end position="38"/>
    </location>
</feature>
<name>A0A5B7GKN9_PORTR</name>
<organism evidence="2 3">
    <name type="scientific">Portunus trituberculatus</name>
    <name type="common">Swimming crab</name>
    <name type="synonym">Neptunus trituberculatus</name>
    <dbReference type="NCBI Taxonomy" id="210409"/>
    <lineage>
        <taxon>Eukaryota</taxon>
        <taxon>Metazoa</taxon>
        <taxon>Ecdysozoa</taxon>
        <taxon>Arthropoda</taxon>
        <taxon>Crustacea</taxon>
        <taxon>Multicrustacea</taxon>
        <taxon>Malacostraca</taxon>
        <taxon>Eumalacostraca</taxon>
        <taxon>Eucarida</taxon>
        <taxon>Decapoda</taxon>
        <taxon>Pleocyemata</taxon>
        <taxon>Brachyura</taxon>
        <taxon>Eubrachyura</taxon>
        <taxon>Portunoidea</taxon>
        <taxon>Portunidae</taxon>
        <taxon>Portuninae</taxon>
        <taxon>Portunus</taxon>
    </lineage>
</organism>
<dbReference type="EMBL" id="VSRR010015108">
    <property type="protein sequence ID" value="MPC57817.1"/>
    <property type="molecule type" value="Genomic_DNA"/>
</dbReference>
<accession>A0A5B7GKN9</accession>
<dbReference type="Proteomes" id="UP000324222">
    <property type="component" value="Unassembled WGS sequence"/>
</dbReference>
<evidence type="ECO:0000313" key="3">
    <source>
        <dbReference type="Proteomes" id="UP000324222"/>
    </source>
</evidence>
<protein>
    <submittedName>
        <fullName evidence="2">Uncharacterized protein</fullName>
    </submittedName>
</protein>
<reference evidence="2 3" key="1">
    <citation type="submission" date="2019-05" db="EMBL/GenBank/DDBJ databases">
        <title>Another draft genome of Portunus trituberculatus and its Hox gene families provides insights of decapod evolution.</title>
        <authorList>
            <person name="Jeong J.-H."/>
            <person name="Song I."/>
            <person name="Kim S."/>
            <person name="Choi T."/>
            <person name="Kim D."/>
            <person name="Ryu S."/>
            <person name="Kim W."/>
        </authorList>
    </citation>
    <scope>NUCLEOTIDE SEQUENCE [LARGE SCALE GENOMIC DNA]</scope>
    <source>
        <tissue evidence="2">Muscle</tissue>
    </source>
</reference>
<proteinExistence type="predicted"/>